<evidence type="ECO:0000313" key="1">
    <source>
        <dbReference type="EMBL" id="KAK1864473.1"/>
    </source>
</evidence>
<dbReference type="EMBL" id="CM020619">
    <property type="protein sequence ID" value="KAK1864473.1"/>
    <property type="molecule type" value="Genomic_DNA"/>
</dbReference>
<dbReference type="Proteomes" id="UP000798662">
    <property type="component" value="Chromosome 2"/>
</dbReference>
<organism evidence="1 2">
    <name type="scientific">Pyropia yezoensis</name>
    <name type="common">Susabi-nori</name>
    <name type="synonym">Porphyra yezoensis</name>
    <dbReference type="NCBI Taxonomy" id="2788"/>
    <lineage>
        <taxon>Eukaryota</taxon>
        <taxon>Rhodophyta</taxon>
        <taxon>Bangiophyceae</taxon>
        <taxon>Bangiales</taxon>
        <taxon>Bangiaceae</taxon>
        <taxon>Pyropia</taxon>
    </lineage>
</organism>
<accession>A0ACC3C2Z9</accession>
<sequence>MMALLSVDILPDPPTSLAMSGPASVNIPPDPSWHCSERYFATLLARYDAMSSDELAMLDALINRDLVATRPHEISVAFKDNVNRTISGQQWAQFREGFGGLLHDSLAFSALL</sequence>
<evidence type="ECO:0000313" key="2">
    <source>
        <dbReference type="Proteomes" id="UP000798662"/>
    </source>
</evidence>
<proteinExistence type="predicted"/>
<name>A0ACC3C2Z9_PYRYE</name>
<protein>
    <submittedName>
        <fullName evidence="1">Uncharacterized protein</fullName>
    </submittedName>
</protein>
<comment type="caution">
    <text evidence="1">The sequence shown here is derived from an EMBL/GenBank/DDBJ whole genome shotgun (WGS) entry which is preliminary data.</text>
</comment>
<gene>
    <name evidence="1" type="ORF">I4F81_007019</name>
</gene>
<reference evidence="1" key="1">
    <citation type="submission" date="2019-11" db="EMBL/GenBank/DDBJ databases">
        <title>Nori genome reveals adaptations in red seaweeds to the harsh intertidal environment.</title>
        <authorList>
            <person name="Wang D."/>
            <person name="Mao Y."/>
        </authorList>
    </citation>
    <scope>NUCLEOTIDE SEQUENCE</scope>
    <source>
        <tissue evidence="1">Gametophyte</tissue>
    </source>
</reference>
<keyword evidence="2" id="KW-1185">Reference proteome</keyword>